<keyword evidence="1" id="KW-0472">Membrane</keyword>
<dbReference type="AlphaFoldDB" id="A0A317KWG8"/>
<sequence>MGFVMAIAPVVIIGGIVVFVLTRLKLKYNQGTLGKKKSKNAQYLLDSLIPIGMLFGCAIGVILGIFLPVFLHLTVSLGAGLGFLFGYIAYEIYSKKEFVIDK</sequence>
<evidence type="ECO:0008006" key="4">
    <source>
        <dbReference type="Google" id="ProtNLM"/>
    </source>
</evidence>
<feature type="transmembrane region" description="Helical" evidence="1">
    <location>
        <begin position="73"/>
        <end position="93"/>
    </location>
</feature>
<accession>A0A317KWG8</accession>
<keyword evidence="3" id="KW-1185">Reference proteome</keyword>
<evidence type="ECO:0000313" key="3">
    <source>
        <dbReference type="Proteomes" id="UP000245624"/>
    </source>
</evidence>
<evidence type="ECO:0000313" key="2">
    <source>
        <dbReference type="EMBL" id="PWU67656.1"/>
    </source>
</evidence>
<dbReference type="Proteomes" id="UP000245624">
    <property type="component" value="Unassembled WGS sequence"/>
</dbReference>
<feature type="transmembrane region" description="Helical" evidence="1">
    <location>
        <begin position="6"/>
        <end position="22"/>
    </location>
</feature>
<evidence type="ECO:0000256" key="1">
    <source>
        <dbReference type="SAM" id="Phobius"/>
    </source>
</evidence>
<reference evidence="2 3" key="1">
    <citation type="submission" date="2018-05" db="EMBL/GenBank/DDBJ databases">
        <title>Genomic analysis of Gracilibacillus dipsosauri DD1 reveals novel features of a salt-tolerant amylase.</title>
        <authorList>
            <person name="Deutch C.E."/>
            <person name="Yang S."/>
        </authorList>
    </citation>
    <scope>NUCLEOTIDE SEQUENCE [LARGE SCALE GENOMIC DNA]</scope>
    <source>
        <strain evidence="2 3">DD1</strain>
    </source>
</reference>
<keyword evidence="1" id="KW-1133">Transmembrane helix</keyword>
<protein>
    <recommendedName>
        <fullName evidence="4">Group-specific protein</fullName>
    </recommendedName>
</protein>
<comment type="caution">
    <text evidence="2">The sequence shown here is derived from an EMBL/GenBank/DDBJ whole genome shotgun (WGS) entry which is preliminary data.</text>
</comment>
<gene>
    <name evidence="2" type="ORF">DLJ74_14460</name>
</gene>
<dbReference type="OrthoDB" id="2157633at2"/>
<dbReference type="EMBL" id="QGTD01000013">
    <property type="protein sequence ID" value="PWU67656.1"/>
    <property type="molecule type" value="Genomic_DNA"/>
</dbReference>
<name>A0A317KWG8_9BACI</name>
<keyword evidence="1" id="KW-0812">Transmembrane</keyword>
<dbReference type="RefSeq" id="WP_054860596.1">
    <property type="nucleotide sequence ID" value="NZ_JAJUIE010000021.1"/>
</dbReference>
<proteinExistence type="predicted"/>
<organism evidence="2 3">
    <name type="scientific">Gracilibacillus dipsosauri</name>
    <dbReference type="NCBI Taxonomy" id="178340"/>
    <lineage>
        <taxon>Bacteria</taxon>
        <taxon>Bacillati</taxon>
        <taxon>Bacillota</taxon>
        <taxon>Bacilli</taxon>
        <taxon>Bacillales</taxon>
        <taxon>Bacillaceae</taxon>
        <taxon>Gracilibacillus</taxon>
    </lineage>
</organism>
<feature type="transmembrane region" description="Helical" evidence="1">
    <location>
        <begin position="43"/>
        <end position="67"/>
    </location>
</feature>